<dbReference type="AlphaFoldDB" id="A0A8S0TB55"/>
<dbReference type="EMBL" id="CACTIH010005811">
    <property type="protein sequence ID" value="CAA3002150.1"/>
    <property type="molecule type" value="Genomic_DNA"/>
</dbReference>
<sequence length="54" mass="6553">TLRIYESDNEMFHSKHLDFLDLCLQLANLIHHWCKDGVLRVTMKDRKWTLQLPE</sequence>
<reference evidence="1 2" key="1">
    <citation type="submission" date="2019-12" db="EMBL/GenBank/DDBJ databases">
        <authorList>
            <person name="Alioto T."/>
            <person name="Alioto T."/>
            <person name="Gomez Garrido J."/>
        </authorList>
    </citation>
    <scope>NUCLEOTIDE SEQUENCE [LARGE SCALE GENOMIC DNA]</scope>
</reference>
<accession>A0A8S0TB55</accession>
<evidence type="ECO:0000313" key="2">
    <source>
        <dbReference type="Proteomes" id="UP000594638"/>
    </source>
</evidence>
<keyword evidence="2" id="KW-1185">Reference proteome</keyword>
<comment type="caution">
    <text evidence="1">The sequence shown here is derived from an EMBL/GenBank/DDBJ whole genome shotgun (WGS) entry which is preliminary data.</text>
</comment>
<evidence type="ECO:0000313" key="1">
    <source>
        <dbReference type="EMBL" id="CAA3002150.1"/>
    </source>
</evidence>
<feature type="non-terminal residue" evidence="1">
    <location>
        <position position="1"/>
    </location>
</feature>
<proteinExistence type="predicted"/>
<dbReference type="Gramene" id="OE9A023537T1">
    <property type="protein sequence ID" value="OE9A023537C1"/>
    <property type="gene ID" value="OE9A023537"/>
</dbReference>
<dbReference type="Proteomes" id="UP000594638">
    <property type="component" value="Unassembled WGS sequence"/>
</dbReference>
<gene>
    <name evidence="1" type="ORF">OLEA9_A023537</name>
</gene>
<protein>
    <submittedName>
        <fullName evidence="1">Uncharacterized protein</fullName>
    </submittedName>
</protein>
<organism evidence="1 2">
    <name type="scientific">Olea europaea subsp. europaea</name>
    <dbReference type="NCBI Taxonomy" id="158383"/>
    <lineage>
        <taxon>Eukaryota</taxon>
        <taxon>Viridiplantae</taxon>
        <taxon>Streptophyta</taxon>
        <taxon>Embryophyta</taxon>
        <taxon>Tracheophyta</taxon>
        <taxon>Spermatophyta</taxon>
        <taxon>Magnoliopsida</taxon>
        <taxon>eudicotyledons</taxon>
        <taxon>Gunneridae</taxon>
        <taxon>Pentapetalae</taxon>
        <taxon>asterids</taxon>
        <taxon>lamiids</taxon>
        <taxon>Lamiales</taxon>
        <taxon>Oleaceae</taxon>
        <taxon>Oleeae</taxon>
        <taxon>Olea</taxon>
    </lineage>
</organism>
<name>A0A8S0TB55_OLEEU</name>